<sequence length="139" mass="15426">MKELSNFSVNNAIRFGWWSVAEFGLLGSNYYVENLSEEEKGKIRLYINLDMISSPNYVHGVTDGDGSEFLEAGAPGSGAIEEIFQDTSQLSMSPWKLRLLRITLPLLKPGLPLVIFTQDPARSRPQSKFLCSAEPLASN</sequence>
<gene>
    <name evidence="3" type="ORF">L873DRAFT_1842539</name>
</gene>
<keyword evidence="1" id="KW-0862">Zinc</keyword>
<dbReference type="GO" id="GO:0046872">
    <property type="term" value="F:metal ion binding"/>
    <property type="evidence" value="ECO:0007669"/>
    <property type="project" value="UniProtKB-KW"/>
</dbReference>
<evidence type="ECO:0000313" key="3">
    <source>
        <dbReference type="EMBL" id="RPB01165.1"/>
    </source>
</evidence>
<dbReference type="Gene3D" id="3.40.630.10">
    <property type="entry name" value="Zn peptidases"/>
    <property type="match status" value="1"/>
</dbReference>
<reference evidence="3 4" key="1">
    <citation type="journal article" date="2018" name="Nat. Ecol. Evol.">
        <title>Pezizomycetes genomes reveal the molecular basis of ectomycorrhizal truffle lifestyle.</title>
        <authorList>
            <person name="Murat C."/>
            <person name="Payen T."/>
            <person name="Noel B."/>
            <person name="Kuo A."/>
            <person name="Morin E."/>
            <person name="Chen J."/>
            <person name="Kohler A."/>
            <person name="Krizsan K."/>
            <person name="Balestrini R."/>
            <person name="Da Silva C."/>
            <person name="Montanini B."/>
            <person name="Hainaut M."/>
            <person name="Levati E."/>
            <person name="Barry K.W."/>
            <person name="Belfiori B."/>
            <person name="Cichocki N."/>
            <person name="Clum A."/>
            <person name="Dockter R.B."/>
            <person name="Fauchery L."/>
            <person name="Guy J."/>
            <person name="Iotti M."/>
            <person name="Le Tacon F."/>
            <person name="Lindquist E.A."/>
            <person name="Lipzen A."/>
            <person name="Malagnac F."/>
            <person name="Mello A."/>
            <person name="Molinier V."/>
            <person name="Miyauchi S."/>
            <person name="Poulain J."/>
            <person name="Riccioni C."/>
            <person name="Rubini A."/>
            <person name="Sitrit Y."/>
            <person name="Splivallo R."/>
            <person name="Traeger S."/>
            <person name="Wang M."/>
            <person name="Zifcakova L."/>
            <person name="Wipf D."/>
            <person name="Zambonelli A."/>
            <person name="Paolocci F."/>
            <person name="Nowrousian M."/>
            <person name="Ottonello S."/>
            <person name="Baldrian P."/>
            <person name="Spatafora J.W."/>
            <person name="Henrissat B."/>
            <person name="Nagy L.G."/>
            <person name="Aury J.M."/>
            <person name="Wincker P."/>
            <person name="Grigoriev I.V."/>
            <person name="Bonfante P."/>
            <person name="Martin F.M."/>
        </authorList>
    </citation>
    <scope>NUCLEOTIDE SEQUENCE [LARGE SCALE GENOMIC DNA]</scope>
    <source>
        <strain evidence="3 4">120613-1</strain>
    </source>
</reference>
<dbReference type="EC" id="3.4.-.-" evidence="1"/>
<dbReference type="GO" id="GO:0008233">
    <property type="term" value="F:peptidase activity"/>
    <property type="evidence" value="ECO:0007669"/>
    <property type="project" value="UniProtKB-KW"/>
</dbReference>
<dbReference type="STRING" id="1336337.A0A3N4K5H1"/>
<dbReference type="EMBL" id="ML120375">
    <property type="protein sequence ID" value="RPB01165.1"/>
    <property type="molecule type" value="Genomic_DNA"/>
</dbReference>
<dbReference type="OrthoDB" id="10013407at2759"/>
<keyword evidence="4" id="KW-1185">Reference proteome</keyword>
<name>A0A3N4K5H1_9PEZI</name>
<protein>
    <recommendedName>
        <fullName evidence="1">Peptide hydrolase</fullName>
        <ecNumber evidence="1">3.4.-.-</ecNumber>
    </recommendedName>
</protein>
<dbReference type="SUPFAM" id="SSF53187">
    <property type="entry name" value="Zn-dependent exopeptidases"/>
    <property type="match status" value="1"/>
</dbReference>
<proteinExistence type="inferred from homology"/>
<organism evidence="3 4">
    <name type="scientific">Choiromyces venosus 120613-1</name>
    <dbReference type="NCBI Taxonomy" id="1336337"/>
    <lineage>
        <taxon>Eukaryota</taxon>
        <taxon>Fungi</taxon>
        <taxon>Dikarya</taxon>
        <taxon>Ascomycota</taxon>
        <taxon>Pezizomycotina</taxon>
        <taxon>Pezizomycetes</taxon>
        <taxon>Pezizales</taxon>
        <taxon>Tuberaceae</taxon>
        <taxon>Choiromyces</taxon>
    </lineage>
</organism>
<comment type="similarity">
    <text evidence="1">Belongs to the peptidase M28 family.</text>
</comment>
<dbReference type="Pfam" id="PF04389">
    <property type="entry name" value="Peptidase_M28"/>
    <property type="match status" value="1"/>
</dbReference>
<keyword evidence="1" id="KW-0645">Protease</keyword>
<dbReference type="AlphaFoldDB" id="A0A3N4K5H1"/>
<evidence type="ECO:0000256" key="1">
    <source>
        <dbReference type="RuleBase" id="RU361240"/>
    </source>
</evidence>
<dbReference type="InterPro" id="IPR007484">
    <property type="entry name" value="Peptidase_M28"/>
</dbReference>
<evidence type="ECO:0000313" key="4">
    <source>
        <dbReference type="Proteomes" id="UP000276215"/>
    </source>
</evidence>
<keyword evidence="1" id="KW-0378">Hydrolase</keyword>
<feature type="domain" description="Peptidase M28" evidence="2">
    <location>
        <begin position="7"/>
        <end position="62"/>
    </location>
</feature>
<keyword evidence="1" id="KW-0479">Metal-binding</keyword>
<dbReference type="Proteomes" id="UP000276215">
    <property type="component" value="Unassembled WGS sequence"/>
</dbReference>
<evidence type="ECO:0000259" key="2">
    <source>
        <dbReference type="Pfam" id="PF04389"/>
    </source>
</evidence>
<dbReference type="GO" id="GO:0006508">
    <property type="term" value="P:proteolysis"/>
    <property type="evidence" value="ECO:0007669"/>
    <property type="project" value="UniProtKB-KW"/>
</dbReference>
<accession>A0A3N4K5H1</accession>